<dbReference type="SUPFAM" id="SSF55048">
    <property type="entry name" value="Probable ACP-binding domain of malonyl-CoA ACP transacylase"/>
    <property type="match status" value="1"/>
</dbReference>
<dbReference type="SUPFAM" id="SSF50129">
    <property type="entry name" value="GroES-like"/>
    <property type="match status" value="1"/>
</dbReference>
<dbReference type="PROSITE" id="PS00606">
    <property type="entry name" value="KS3_1"/>
    <property type="match status" value="1"/>
</dbReference>
<dbReference type="SMART" id="SM00823">
    <property type="entry name" value="PKS_PP"/>
    <property type="match status" value="1"/>
</dbReference>
<evidence type="ECO:0000256" key="6">
    <source>
        <dbReference type="ARBA" id="ARBA00023315"/>
    </source>
</evidence>
<dbReference type="Proteomes" id="UP001628193">
    <property type="component" value="Unassembled WGS sequence"/>
</dbReference>
<dbReference type="Gene3D" id="3.40.50.720">
    <property type="entry name" value="NAD(P)-binding Rossmann-like Domain"/>
    <property type="match status" value="3"/>
</dbReference>
<dbReference type="Pfam" id="PF08240">
    <property type="entry name" value="ADH_N"/>
    <property type="match status" value="1"/>
</dbReference>
<evidence type="ECO:0000313" key="11">
    <source>
        <dbReference type="EMBL" id="GAB0056460.1"/>
    </source>
</evidence>
<dbReference type="InterPro" id="IPR050091">
    <property type="entry name" value="PKS_NRPS_Biosynth_Enz"/>
</dbReference>
<feature type="domain" description="PKS/mFAS DH" evidence="10">
    <location>
        <begin position="913"/>
        <end position="1187"/>
    </location>
</feature>
<feature type="active site" description="Proton donor; for dehydratase activity" evidence="7">
    <location>
        <position position="1107"/>
    </location>
</feature>
<dbReference type="PROSITE" id="PS52019">
    <property type="entry name" value="PKS_MFAS_DH"/>
    <property type="match status" value="1"/>
</dbReference>
<evidence type="ECO:0000256" key="4">
    <source>
        <dbReference type="ARBA" id="ARBA00022857"/>
    </source>
</evidence>
<gene>
    <name evidence="11" type="primary">mas</name>
    <name evidence="11" type="ORF">SIID45300_00768</name>
</gene>
<dbReference type="InterPro" id="IPR013154">
    <property type="entry name" value="ADH-like_N"/>
</dbReference>
<dbReference type="InterPro" id="IPR013968">
    <property type="entry name" value="PKS_KR"/>
</dbReference>
<dbReference type="InterPro" id="IPR016035">
    <property type="entry name" value="Acyl_Trfase/lysoPLipase"/>
</dbReference>
<dbReference type="InterPro" id="IPR036291">
    <property type="entry name" value="NAD(P)-bd_dom_sf"/>
</dbReference>
<dbReference type="CDD" id="cd08955">
    <property type="entry name" value="KR_2_FAS_SDR_x"/>
    <property type="match status" value="1"/>
</dbReference>
<dbReference type="SMART" id="SM00825">
    <property type="entry name" value="PKS_KS"/>
    <property type="match status" value="1"/>
</dbReference>
<comment type="caution">
    <text evidence="11">The sequence shown here is derived from an EMBL/GenBank/DDBJ whole genome shotgun (WGS) entry which is preliminary data.</text>
</comment>
<dbReference type="RefSeq" id="WP_420904168.1">
    <property type="nucleotide sequence ID" value="NZ_BAAFGK010000002.1"/>
</dbReference>
<dbReference type="InterPro" id="IPR020843">
    <property type="entry name" value="ER"/>
</dbReference>
<feature type="region of interest" description="C-terminal hotdog fold" evidence="7">
    <location>
        <begin position="1046"/>
        <end position="1187"/>
    </location>
</feature>
<dbReference type="InterPro" id="IPR011032">
    <property type="entry name" value="GroES-like_sf"/>
</dbReference>
<dbReference type="PROSITE" id="PS50075">
    <property type="entry name" value="CARRIER"/>
    <property type="match status" value="1"/>
</dbReference>
<dbReference type="Pfam" id="PF00698">
    <property type="entry name" value="Acyl_transf_1"/>
    <property type="match status" value="1"/>
</dbReference>
<dbReference type="CDD" id="cd00833">
    <property type="entry name" value="PKS"/>
    <property type="match status" value="1"/>
</dbReference>
<dbReference type="InterPro" id="IPR020841">
    <property type="entry name" value="PKS_Beta-ketoAc_synthase_dom"/>
</dbReference>
<organism evidence="11 12">
    <name type="scientific">Candidatus Magnetaquiglobus chichijimensis</name>
    <dbReference type="NCBI Taxonomy" id="3141448"/>
    <lineage>
        <taxon>Bacteria</taxon>
        <taxon>Pseudomonadati</taxon>
        <taxon>Pseudomonadota</taxon>
        <taxon>Magnetococcia</taxon>
        <taxon>Magnetococcales</taxon>
        <taxon>Candidatus Magnetaquicoccaceae</taxon>
        <taxon>Candidatus Magnetaquiglobus</taxon>
    </lineage>
</organism>
<dbReference type="EMBL" id="BAAFGK010000002">
    <property type="protein sequence ID" value="GAB0056460.1"/>
    <property type="molecule type" value="Genomic_DNA"/>
</dbReference>
<dbReference type="SMART" id="SM00827">
    <property type="entry name" value="PKS_AT"/>
    <property type="match status" value="1"/>
</dbReference>
<dbReference type="Pfam" id="PF14765">
    <property type="entry name" value="PS-DH"/>
    <property type="match status" value="1"/>
</dbReference>
<dbReference type="GO" id="GO:0050111">
    <property type="term" value="F:mycocerosate synthase activity"/>
    <property type="evidence" value="ECO:0007669"/>
    <property type="project" value="UniProtKB-EC"/>
</dbReference>
<dbReference type="InterPro" id="IPR020806">
    <property type="entry name" value="PKS_PP-bd"/>
</dbReference>
<keyword evidence="3 11" id="KW-0808">Transferase</keyword>
<keyword evidence="2" id="KW-0597">Phosphoprotein</keyword>
<feature type="domain" description="Ketosynthase family 3 (KS3)" evidence="9">
    <location>
        <begin position="18"/>
        <end position="446"/>
    </location>
</feature>
<dbReference type="InterPro" id="IPR014030">
    <property type="entry name" value="Ketoacyl_synth_N"/>
</dbReference>
<evidence type="ECO:0000259" key="9">
    <source>
        <dbReference type="PROSITE" id="PS52004"/>
    </source>
</evidence>
<evidence type="ECO:0000256" key="7">
    <source>
        <dbReference type="PROSITE-ProRule" id="PRU01363"/>
    </source>
</evidence>
<proteinExistence type="predicted"/>
<dbReference type="InterPro" id="IPR020807">
    <property type="entry name" value="PKS_DH"/>
</dbReference>
<dbReference type="InterPro" id="IPR049551">
    <property type="entry name" value="PKS_DH_C"/>
</dbReference>
<dbReference type="Pfam" id="PF00107">
    <property type="entry name" value="ADH_zinc_N"/>
    <property type="match status" value="1"/>
</dbReference>
<keyword evidence="5" id="KW-0511">Multifunctional enzyme</keyword>
<dbReference type="Gene3D" id="3.10.129.110">
    <property type="entry name" value="Polyketide synthase dehydratase"/>
    <property type="match status" value="1"/>
</dbReference>
<dbReference type="InterPro" id="IPR042104">
    <property type="entry name" value="PKS_dehydratase_sf"/>
</dbReference>
<accession>A0ABQ0C6G2</accession>
<dbReference type="PROSITE" id="PS52004">
    <property type="entry name" value="KS3_2"/>
    <property type="match status" value="1"/>
</dbReference>
<dbReference type="SMART" id="SM00822">
    <property type="entry name" value="PKS_KR"/>
    <property type="match status" value="1"/>
</dbReference>
<dbReference type="Pfam" id="PF16197">
    <property type="entry name" value="KAsynt_C_assoc"/>
    <property type="match status" value="1"/>
</dbReference>
<dbReference type="InterPro" id="IPR014031">
    <property type="entry name" value="Ketoacyl_synth_C"/>
</dbReference>
<name>A0ABQ0C6G2_9PROT</name>
<dbReference type="Gene3D" id="3.90.180.10">
    <property type="entry name" value="Medium-chain alcohol dehydrogenases, catalytic domain"/>
    <property type="match status" value="1"/>
</dbReference>
<dbReference type="SUPFAM" id="SSF53901">
    <property type="entry name" value="Thiolase-like"/>
    <property type="match status" value="1"/>
</dbReference>
<feature type="active site" description="Proton acceptor; for dehydratase activity" evidence="7">
    <location>
        <position position="942"/>
    </location>
</feature>
<dbReference type="CDD" id="cd05195">
    <property type="entry name" value="enoyl_red"/>
    <property type="match status" value="1"/>
</dbReference>
<dbReference type="InterPro" id="IPR036736">
    <property type="entry name" value="ACP-like_sf"/>
</dbReference>
<dbReference type="Pfam" id="PF00109">
    <property type="entry name" value="ketoacyl-synt"/>
    <property type="match status" value="1"/>
</dbReference>
<evidence type="ECO:0000259" key="8">
    <source>
        <dbReference type="PROSITE" id="PS50075"/>
    </source>
</evidence>
<evidence type="ECO:0000259" key="10">
    <source>
        <dbReference type="PROSITE" id="PS52019"/>
    </source>
</evidence>
<dbReference type="SUPFAM" id="SSF51735">
    <property type="entry name" value="NAD(P)-binding Rossmann-fold domains"/>
    <property type="match status" value="3"/>
</dbReference>
<dbReference type="InterPro" id="IPR049552">
    <property type="entry name" value="PKS_DH_N"/>
</dbReference>
<keyword evidence="4" id="KW-0521">NADP</keyword>
<dbReference type="Pfam" id="PF08659">
    <property type="entry name" value="KR"/>
    <property type="match status" value="1"/>
</dbReference>
<dbReference type="SMART" id="SM01294">
    <property type="entry name" value="PKS_PP_betabranch"/>
    <property type="match status" value="1"/>
</dbReference>
<keyword evidence="6 11" id="KW-0012">Acyltransferase</keyword>
<dbReference type="Pfam" id="PF02801">
    <property type="entry name" value="Ketoacyl-synt_C"/>
    <property type="match status" value="1"/>
</dbReference>
<evidence type="ECO:0000256" key="3">
    <source>
        <dbReference type="ARBA" id="ARBA00022679"/>
    </source>
</evidence>
<dbReference type="InterPro" id="IPR016039">
    <property type="entry name" value="Thiolase-like"/>
</dbReference>
<dbReference type="Gene3D" id="3.40.47.10">
    <property type="match status" value="1"/>
</dbReference>
<feature type="region of interest" description="N-terminal hotdog fold" evidence="7">
    <location>
        <begin position="913"/>
        <end position="1032"/>
    </location>
</feature>
<dbReference type="InterPro" id="IPR001227">
    <property type="entry name" value="Ac_transferase_dom_sf"/>
</dbReference>
<feature type="domain" description="Carrier" evidence="8">
    <location>
        <begin position="2064"/>
        <end position="2139"/>
    </location>
</feature>
<evidence type="ECO:0000256" key="5">
    <source>
        <dbReference type="ARBA" id="ARBA00023268"/>
    </source>
</evidence>
<dbReference type="Gene3D" id="3.40.366.10">
    <property type="entry name" value="Malonyl-Coenzyme A Acyl Carrier Protein, domain 2"/>
    <property type="match status" value="1"/>
</dbReference>
<dbReference type="InterPro" id="IPR049900">
    <property type="entry name" value="PKS_mFAS_DH"/>
</dbReference>
<reference evidence="11 12" key="1">
    <citation type="submission" date="2024-09" db="EMBL/GenBank/DDBJ databases">
        <title>Draft genome sequence of Candidatus Magnetaquicoccaceae bacterium FCR-1.</title>
        <authorList>
            <person name="Shimoshige H."/>
            <person name="Shimamura S."/>
            <person name="Taoka A."/>
            <person name="Kobayashi H."/>
            <person name="Maekawa T."/>
        </authorList>
    </citation>
    <scope>NUCLEOTIDE SEQUENCE [LARGE SCALE GENOMIC DNA]</scope>
    <source>
        <strain evidence="11 12">FCR-1</strain>
    </source>
</reference>
<dbReference type="InterPro" id="IPR057326">
    <property type="entry name" value="KR_dom"/>
</dbReference>
<dbReference type="Pfam" id="PF00550">
    <property type="entry name" value="PP-binding"/>
    <property type="match status" value="1"/>
</dbReference>
<dbReference type="InterPro" id="IPR009081">
    <property type="entry name" value="PP-bd_ACP"/>
</dbReference>
<dbReference type="SUPFAM" id="SSF47336">
    <property type="entry name" value="ACP-like"/>
    <property type="match status" value="1"/>
</dbReference>
<dbReference type="Gene3D" id="1.10.1200.10">
    <property type="entry name" value="ACP-like"/>
    <property type="match status" value="1"/>
</dbReference>
<protein>
    <submittedName>
        <fullName evidence="11">Mycocerosic acid synthase</fullName>
        <ecNumber evidence="11">2.3.1.111</ecNumber>
    </submittedName>
</protein>
<keyword evidence="1" id="KW-0596">Phosphopantetheine</keyword>
<dbReference type="SMART" id="SM00826">
    <property type="entry name" value="PKS_DH"/>
    <property type="match status" value="1"/>
</dbReference>
<dbReference type="InterPro" id="IPR016036">
    <property type="entry name" value="Malonyl_transacylase_ACP-bd"/>
</dbReference>
<evidence type="ECO:0000313" key="12">
    <source>
        <dbReference type="Proteomes" id="UP001628193"/>
    </source>
</evidence>
<dbReference type="PANTHER" id="PTHR43775">
    <property type="entry name" value="FATTY ACID SYNTHASE"/>
    <property type="match status" value="1"/>
</dbReference>
<evidence type="ECO:0000256" key="2">
    <source>
        <dbReference type="ARBA" id="ARBA00022553"/>
    </source>
</evidence>
<dbReference type="InterPro" id="IPR013149">
    <property type="entry name" value="ADH-like_C"/>
</dbReference>
<evidence type="ECO:0000256" key="1">
    <source>
        <dbReference type="ARBA" id="ARBA00022450"/>
    </source>
</evidence>
<dbReference type="InterPro" id="IPR014043">
    <property type="entry name" value="Acyl_transferase_dom"/>
</dbReference>
<dbReference type="Gene3D" id="3.30.70.3290">
    <property type="match status" value="1"/>
</dbReference>
<dbReference type="Pfam" id="PF21089">
    <property type="entry name" value="PKS_DH_N"/>
    <property type="match status" value="1"/>
</dbReference>
<dbReference type="EC" id="2.3.1.111" evidence="11"/>
<dbReference type="InterPro" id="IPR032821">
    <property type="entry name" value="PKS_assoc"/>
</dbReference>
<dbReference type="InterPro" id="IPR018201">
    <property type="entry name" value="Ketoacyl_synth_AS"/>
</dbReference>
<keyword evidence="12" id="KW-1185">Reference proteome</keyword>
<sequence>MDNAHQTAQTPSTRRPPREPLAIIGIGCRFPGGSHSRAEYWRMLIEGRDGVIETPPERWNLGRFADTDPNRPGKMPVRHGGFLQTNIDGFDPLFFGISPRDAQAMDPQQRLLLEVTWEACEDAGLDMERLNGSNTGVYIGGFMQDFTAITLSPLNRLQLNNSSAIGVNLAMLANRISHAFNLLGPSIAMDTACSSSLVSFHQACQAVWNGECSMAVTGGVNLMIRPEYNIALHKGQFLAADGRSKSFDARGDGYGRGEGAGIVLVKPLSAAQRDGNHIYALVHATGANQDGHTNGITVPSGPAQQALIEKVCADGRIDPKRIRYIEAHGTGTALGDPTECKALGAVYGQGRPADQPCFVGSVKSSIGHLEAAAGVAGLIKATLTLAHGQIPPQANLQEFNPRIPFNELRLKVARTAQPLPEGDGPAFVGVNSFGYGGTNAHAILSQAPEIPARPTVAEDGKPWLIPLSAGCEGGLKALAKRWLALLEQENTPALPHLGRAAGVHRTHLDRRLAIVADSKASLIEQLKAFSAPDALPLSATKLNAGQVRRPVYVLTGMGPQWWAMGRQLLAEEPIFRQTAETIDRLLQKVCGWSILEEMSRPEAESRITETQFAQPGNFVVQLGLVAMLRAWGVEPAAIVGHSLGEVSAAYLAGVLSLEDAVLVSYHRSHLQQRAVGAGRMLAVGLKPDECPTVLAPHGGKVVVAAINSPNATNLAGDAEALEAIASELTERGVFNRFLRVDIPYHSPAMDPLKPELRTALQPLNPRVPTLPLYSTVTGKQVTQANWNADYWCDNLREPVLFAAAIQSLIADGYGLFIEIGPHPVLGTSIKECLTHAGAPGETLFTLNRGKPERATVLDCLGKLHTFGYPLDWSRLYPESFEQHLELPLYPWQRERYWPESQAALFDRLYQVEHALLAQRVNTPSPAWESQINIDLVPFVRDHQVEGSVVFPGAGYVEIGLAIHRALNDDAPCLLESLRFHQAMVLGTSGDVQLHIAFDPGQHRYTVHGQRQDQSDRWSLHASGVISSEGIGEAGHLDLGAIRRFCAEKVDIDTVYAQLDGMGLHYGPWFRGLKQLMRCENAVLVEVAAHDAWSAADDAYRLHPSLLDACFQALMVTMKADAGLYLPVGIQRLRFYATPTTPFWCHLLVTETNDRFIECDLTLCDRDGRIFVALEKLRCKALPKGQEEDDAAHLDAWLHGLAWEPQAEPLPSGLLAPESRDLPILVLEDAGQTGDALARELTGRGAARVVRVVRDKTLAQLDSPHPDLIRIPNHHLEAVFHQTGPCRAVIALWSDFDATQTTDPVGIRSVNDTLSLIQTLTKGENPTGRALPPPRLYVVTRGAQPVHDGAPLSGLHQAALVGLARVSLSEQPNLRATVLDLDPREETGSLAAIAVEVLADSAESEVAWRDGERLVNRMVREASAVLTQNTQPVTDDPTMRPPFALEIGRPGALSSLRLRACERRPPGPGEIEIEVHAAGIGMRDVLRLTQRDPESGSAKSFFGDGIGMEISGVVARTGPGVTAPKRGEAVLAILPGGFRSHVTLPVKSIWTMPRPAGIGDAACGGLPMAFLTAYFGLFRSYSGSGEKVLIHGAHGDMGLAAIQVAQWRGAELFVTADSPEKRKYLRSLGLKHVFDSRFPVYVEQIMAATDDHGVDVIFNTLGGEAGQKSVQALAPFGRFVELGEFAARKDATWNLASVERNASFMSVDLDHLARRKDIMPALLEEISEQFANGTFKPIQTHVFPADRAGEAFEHVQSGQLGKAVLDMRGTGPMTILPPRQEPPLFHADGSYLITGGFGSFGLELAFWMGNQGVRQLVLTGRKGAASEEARQAVARLEAQGVRVMAVAMDVTNANEVNRLIQRIGNAMPPLRGVIHAAAVLDDGLIPDLDPVRMRRVLEPKALGAWHLHLATQSLPLDFFVLFSSVSSLIGNAGQANYVAANAFLDGLAHARRAMGLPGTSINWGALGEVGMAARDKEVEQRLRRGGIHPIAMAQALNAFARVLRWNPAQLGVLHVEWESFAQVNPGATRVPRFSPLIASDAQAGHKGGSQLRGELNDAPEGARRDLLVDHIRALVAKVLGIPNLERVLPHVQLFDLGIDSLTAVELKNKLEAEVGLSLGSSLVFNYPTIDALANFLMTSLFPDTGEQTVPTDAAPAPDQAVAALSDDEAEALLLQELMSTMAQIS</sequence>
<dbReference type="SMART" id="SM00829">
    <property type="entry name" value="PKS_ER"/>
    <property type="match status" value="1"/>
</dbReference>
<dbReference type="PANTHER" id="PTHR43775:SF37">
    <property type="entry name" value="SI:DKEY-61P9.11"/>
    <property type="match status" value="1"/>
</dbReference>
<dbReference type="SUPFAM" id="SSF52151">
    <property type="entry name" value="FabD/lysophospholipase-like"/>
    <property type="match status" value="1"/>
</dbReference>